<evidence type="ECO:0000256" key="1">
    <source>
        <dbReference type="SAM" id="MobiDB-lite"/>
    </source>
</evidence>
<feature type="compositionally biased region" description="Polar residues" evidence="1">
    <location>
        <begin position="375"/>
        <end position="386"/>
    </location>
</feature>
<feature type="region of interest" description="Disordered" evidence="1">
    <location>
        <begin position="583"/>
        <end position="645"/>
    </location>
</feature>
<proteinExistence type="predicted"/>
<dbReference type="RefSeq" id="XP_018700714.1">
    <property type="nucleotide sequence ID" value="XM_018852114.1"/>
</dbReference>
<protein>
    <recommendedName>
        <fullName evidence="4">Gastric mucin-like protein</fullName>
    </recommendedName>
</protein>
<gene>
    <name evidence="2" type="ORF">ISF_08511</name>
</gene>
<evidence type="ECO:0008006" key="4">
    <source>
        <dbReference type="Google" id="ProtNLM"/>
    </source>
</evidence>
<feature type="compositionally biased region" description="Polar residues" evidence="1">
    <location>
        <begin position="607"/>
        <end position="622"/>
    </location>
</feature>
<accession>A0A167M7E6</accession>
<keyword evidence="3" id="KW-1185">Reference proteome</keyword>
<dbReference type="GeneID" id="30024803"/>
<feature type="region of interest" description="Disordered" evidence="1">
    <location>
        <begin position="674"/>
        <end position="745"/>
    </location>
</feature>
<dbReference type="Proteomes" id="UP000076744">
    <property type="component" value="Unassembled WGS sequence"/>
</dbReference>
<feature type="compositionally biased region" description="Acidic residues" evidence="1">
    <location>
        <begin position="624"/>
        <end position="642"/>
    </location>
</feature>
<feature type="compositionally biased region" description="Acidic residues" evidence="1">
    <location>
        <begin position="705"/>
        <end position="720"/>
    </location>
</feature>
<feature type="compositionally biased region" description="Low complexity" evidence="1">
    <location>
        <begin position="585"/>
        <end position="602"/>
    </location>
</feature>
<feature type="region of interest" description="Disordered" evidence="1">
    <location>
        <begin position="216"/>
        <end position="265"/>
    </location>
</feature>
<feature type="compositionally biased region" description="Low complexity" evidence="1">
    <location>
        <begin position="999"/>
        <end position="1015"/>
    </location>
</feature>
<feature type="compositionally biased region" description="Pro residues" evidence="1">
    <location>
        <begin position="692"/>
        <end position="703"/>
    </location>
</feature>
<dbReference type="OrthoDB" id="5401106at2759"/>
<feature type="region of interest" description="Disordered" evidence="1">
    <location>
        <begin position="978"/>
        <end position="1018"/>
    </location>
</feature>
<name>A0A167M7E6_CORFA</name>
<feature type="region of interest" description="Disordered" evidence="1">
    <location>
        <begin position="1257"/>
        <end position="1290"/>
    </location>
</feature>
<dbReference type="EMBL" id="AZHB01000031">
    <property type="protein sequence ID" value="OAA54031.1"/>
    <property type="molecule type" value="Genomic_DNA"/>
</dbReference>
<dbReference type="STRING" id="1081104.A0A167M7E6"/>
<feature type="compositionally biased region" description="Low complexity" evidence="1">
    <location>
        <begin position="721"/>
        <end position="740"/>
    </location>
</feature>
<feature type="region of interest" description="Disordered" evidence="1">
    <location>
        <begin position="470"/>
        <end position="549"/>
    </location>
</feature>
<feature type="region of interest" description="Disordered" evidence="1">
    <location>
        <begin position="353"/>
        <end position="419"/>
    </location>
</feature>
<feature type="region of interest" description="Disordered" evidence="1">
    <location>
        <begin position="1060"/>
        <end position="1195"/>
    </location>
</feature>
<evidence type="ECO:0000313" key="3">
    <source>
        <dbReference type="Proteomes" id="UP000076744"/>
    </source>
</evidence>
<feature type="compositionally biased region" description="Low complexity" evidence="1">
    <location>
        <begin position="1269"/>
        <end position="1290"/>
    </location>
</feature>
<organism evidence="2 3">
    <name type="scientific">Cordyceps fumosorosea (strain ARSEF 2679)</name>
    <name type="common">Isaria fumosorosea</name>
    <dbReference type="NCBI Taxonomy" id="1081104"/>
    <lineage>
        <taxon>Eukaryota</taxon>
        <taxon>Fungi</taxon>
        <taxon>Dikarya</taxon>
        <taxon>Ascomycota</taxon>
        <taxon>Pezizomycotina</taxon>
        <taxon>Sordariomycetes</taxon>
        <taxon>Hypocreomycetidae</taxon>
        <taxon>Hypocreales</taxon>
        <taxon>Cordycipitaceae</taxon>
        <taxon>Cordyceps</taxon>
    </lineage>
</organism>
<evidence type="ECO:0000313" key="2">
    <source>
        <dbReference type="EMBL" id="OAA54031.1"/>
    </source>
</evidence>
<feature type="compositionally biased region" description="Polar residues" evidence="1">
    <location>
        <begin position="216"/>
        <end position="237"/>
    </location>
</feature>
<comment type="caution">
    <text evidence="2">The sequence shown here is derived from an EMBL/GenBank/DDBJ whole genome shotgun (WGS) entry which is preliminary data.</text>
</comment>
<sequence>MAEATSWESAIVAIEGPSKTVSTQLRLLPSTPHILILPTLDTYMPTTATASSFLDVYDPVHHLRQLNAAMKRRHRDAQAFLRGSSSNASENQESGSSTQRLVFLEGGAASAQALCLKALMHHETAGDRAAAEARLARLTRRGLAGLSQAGDEEEQRARSAPVSYSVAGHLEDDALLAVDPITRAMRAADALDRQTASLQVSNELDLTMRSLCRSSSLPLQDSTSGQDATAPSGQSSSFDDDDDQNTPTATAERPVKSPAPSQRHRFSVVHYDQQAEMPSVFGFDDFHTGRSAVSSLSTLTAVDSESKRESAGYPRHHRRFASSPISPVSDAFSLRSSFGQVEYGRASLLDMRSTTSVRRPSGGRGGSVQAAVGRGTTTHNHTTPKLNHNHHTADAPKLGRPSTVADETRPHDYNNNVPAHHFLGKSASVFNTSSTSSPSSSSSTLTMTTGGNTTAVAANMAYPLARVPSTTSRPRTIVVKRSRPVIKLQPVPSTKRRRWQQGRSTYIDDDGSDHPSKSNPVDDNNKHDNNNDDDDDDDNNNNNSDCEPVFPRMEDLVLYLRSDLTPQPLLESALNAMREEYMRNSMSSSGRSSPSTKDSGSTRSRDSLANTDDGTAALTSPDESCGEQEVTTEVDPAVDDDQGTPKTAVQMTVPVALPSMDDYDPFAYINPVYGAPSSDKPSPQPSVTILHPPTPAQTPPPNEPTEAESTEVVVPEEQEEQPQQPSQQQELPVQPQQQQPDTEKEVIEELDCSIVHVPIEPNQPPIELQNSIRAVLRQHYPLTSARGTLTPPFSPSPPHVPAAGDDGADDGNDLWRPLFGRKATSSLPAAVGAARGHLRHAHKQVLAVGVQPGVRREYAARVIGQVERFGTEPTGSSRCARLDFRYLLANTMQAFASTARTPHMAERRDTNPFSSPSLLAALMLPHLETYLAVHADVRFLILEYPPEHLPTVAAMQRLAGADLLKVAQIVADDADADGRLQRPVTSHAAPEGSIRSGASSRHYSQRTSSLSSSSNSRRRSIITAEVVGGSGDSFLLPASASARDIADFVTAVWDISVPERRPRSARPDVVPSGTATWPATPTADNYNSLPLESSHAQQRQPSELAVASPPTPQDSPVGRKPKPTQLRVSTLSAFPKPTGPQSPLTPVANMGSSVLAPRSTQEVTPPLSGKPKMDEFRPASSRRSPSPEDEYHYHAPQPQPQHVVARVSAVGTSTLPHLRRQLSNSTMRTTNSIVSAVSRASSTPHIAHLRKGTLTAAMAPPTPSRLYDPASSSSSPLLSSAYHPQNQQQYQQQYHHMSLLTPPTPRFLNASPSSPSVAGSTLHSRGGIMDDGASSIMTFDPAEDSDYDQEERRLMPFFGKKRRRAKPGTQKALRVLGMMA</sequence>
<reference evidence="2 3" key="1">
    <citation type="journal article" date="2016" name="Genome Biol. Evol.">
        <title>Divergent and convergent evolution of fungal pathogenicity.</title>
        <authorList>
            <person name="Shang Y."/>
            <person name="Xiao G."/>
            <person name="Zheng P."/>
            <person name="Cen K."/>
            <person name="Zhan S."/>
            <person name="Wang C."/>
        </authorList>
    </citation>
    <scope>NUCLEOTIDE SEQUENCE [LARGE SCALE GENOMIC DNA]</scope>
    <source>
        <strain evidence="2 3">ARSEF 2679</strain>
    </source>
</reference>
<feature type="compositionally biased region" description="Polar residues" evidence="1">
    <location>
        <begin position="1073"/>
        <end position="1101"/>
    </location>
</feature>